<organism evidence="1 2">
    <name type="scientific">Pleurodeles waltl</name>
    <name type="common">Iberian ribbed newt</name>
    <dbReference type="NCBI Taxonomy" id="8319"/>
    <lineage>
        <taxon>Eukaryota</taxon>
        <taxon>Metazoa</taxon>
        <taxon>Chordata</taxon>
        <taxon>Craniata</taxon>
        <taxon>Vertebrata</taxon>
        <taxon>Euteleostomi</taxon>
        <taxon>Amphibia</taxon>
        <taxon>Batrachia</taxon>
        <taxon>Caudata</taxon>
        <taxon>Salamandroidea</taxon>
        <taxon>Salamandridae</taxon>
        <taxon>Pleurodelinae</taxon>
        <taxon>Pleurodeles</taxon>
    </lineage>
</organism>
<name>A0AAV7WHR3_PLEWA</name>
<sequence length="81" mass="9115">MRLFLATVCTAAREYRRTWKKHTPIVYFCALPHAPFPSNCFHGGSGLQGFSEAAGAVFHILLAPHEKYPSNAGSCYYDWLH</sequence>
<evidence type="ECO:0000313" key="2">
    <source>
        <dbReference type="Proteomes" id="UP001066276"/>
    </source>
</evidence>
<proteinExistence type="predicted"/>
<evidence type="ECO:0000313" key="1">
    <source>
        <dbReference type="EMBL" id="KAJ1212352.1"/>
    </source>
</evidence>
<keyword evidence="2" id="KW-1185">Reference proteome</keyword>
<gene>
    <name evidence="1" type="ORF">NDU88_000016</name>
</gene>
<comment type="caution">
    <text evidence="1">The sequence shown here is derived from an EMBL/GenBank/DDBJ whole genome shotgun (WGS) entry which is preliminary data.</text>
</comment>
<dbReference type="AlphaFoldDB" id="A0AAV7WHR3"/>
<dbReference type="EMBL" id="JANPWB010000001">
    <property type="protein sequence ID" value="KAJ1212352.1"/>
    <property type="molecule type" value="Genomic_DNA"/>
</dbReference>
<dbReference type="Proteomes" id="UP001066276">
    <property type="component" value="Chromosome 1_1"/>
</dbReference>
<reference evidence="1" key="1">
    <citation type="journal article" date="2022" name="bioRxiv">
        <title>Sequencing and chromosome-scale assembly of the giantPleurodeles waltlgenome.</title>
        <authorList>
            <person name="Brown T."/>
            <person name="Elewa A."/>
            <person name="Iarovenko S."/>
            <person name="Subramanian E."/>
            <person name="Araus A.J."/>
            <person name="Petzold A."/>
            <person name="Susuki M."/>
            <person name="Suzuki K.-i.T."/>
            <person name="Hayashi T."/>
            <person name="Toyoda A."/>
            <person name="Oliveira C."/>
            <person name="Osipova E."/>
            <person name="Leigh N.D."/>
            <person name="Simon A."/>
            <person name="Yun M.H."/>
        </authorList>
    </citation>
    <scope>NUCLEOTIDE SEQUENCE</scope>
    <source>
        <strain evidence="1">20211129_DDA</strain>
        <tissue evidence="1">Liver</tissue>
    </source>
</reference>
<accession>A0AAV7WHR3</accession>
<protein>
    <submittedName>
        <fullName evidence="1">Uncharacterized protein</fullName>
    </submittedName>
</protein>